<gene>
    <name evidence="9" type="ORF">HMPREF2137_04880</name>
</gene>
<comment type="cofactor">
    <cofactor evidence="1">
        <name>Ca(2+)</name>
        <dbReference type="ChEBI" id="CHEBI:29108"/>
    </cofactor>
</comment>
<evidence type="ECO:0000259" key="7">
    <source>
        <dbReference type="Pfam" id="PF14508"/>
    </source>
</evidence>
<evidence type="ECO:0000256" key="5">
    <source>
        <dbReference type="ARBA" id="ARBA00023295"/>
    </source>
</evidence>
<dbReference type="RefSeq" id="WP_036872349.1">
    <property type="nucleotide sequence ID" value="NZ_JRNN01000046.1"/>
</dbReference>
<dbReference type="InterPro" id="IPR013785">
    <property type="entry name" value="Aldolase_TIM"/>
</dbReference>
<dbReference type="Proteomes" id="UP000029556">
    <property type="component" value="Unassembled WGS sequence"/>
</dbReference>
<evidence type="ECO:0000256" key="4">
    <source>
        <dbReference type="ARBA" id="ARBA00022837"/>
    </source>
</evidence>
<dbReference type="InterPro" id="IPR029486">
    <property type="entry name" value="GH97_N"/>
</dbReference>
<feature type="domain" description="Glycosyl-hydrolase 97 C-terminal oligomerisation" evidence="8">
    <location>
        <begin position="563"/>
        <end position="658"/>
    </location>
</feature>
<evidence type="ECO:0000313" key="9">
    <source>
        <dbReference type="EMBL" id="KGF35360.1"/>
    </source>
</evidence>
<dbReference type="InterPro" id="IPR014718">
    <property type="entry name" value="GH-type_carb-bd"/>
</dbReference>
<dbReference type="InterPro" id="IPR019563">
    <property type="entry name" value="GH97_catalytic"/>
</dbReference>
<feature type="domain" description="Glycosyl-hydrolase 97 catalytic" evidence="6">
    <location>
        <begin position="308"/>
        <end position="462"/>
    </location>
</feature>
<dbReference type="GO" id="GO:0016798">
    <property type="term" value="F:hydrolase activity, acting on glycosyl bonds"/>
    <property type="evidence" value="ECO:0007669"/>
    <property type="project" value="UniProtKB-KW"/>
</dbReference>
<sequence length="659" mass="74996">MKKLLLLLVFPLITLGINAKQYKLVSPNGKLTVTVNNDKNLTYSLSLEGQQLIAPSQIALTLDQGKSFGENATVQSVKTTTSHGTINALFYKKKVVEDHYNQLALKFRQGFTLIFRAYDEGVAYRFVSDRKREVVVKDEKAEFNFAKDWSSLVPYTSPNGSFENQFNNSFENTYTQGRLSQLKTDKLAFLPILVEADHGVKICLTEADLENYPGMYVNRTEGHALRGVFAKYPKEVRQDGHNKLQLFVKSRENYLVKATAKQQFPWRVINVSTDDRQLLDNDMVYRLASPSRISSTEWIKPGKVAWDWWNDWGLYKVPFKAGVNTQTYKAYIDFASKHGIEYVILDEGWAVNLQADLFQVVPEIDLKGIIDYAKQKNVGIILWAGYYAFARDMERVCRHYSDMGVKGFKIDFMDRDDAACVNFLYDAARMAAKYRMLVDFHGIFKPTGLQRTYPNVINFEGVKGQENTKWSSLESYNQVQYDVQIPFIRMLAGQMDYTQGAMLNSTKETFHASNSNPMSQGTRCHQLAMYTVFFSPLNMLCDSPTHYEEEPECTEFIAKIPVVWDQSIALTSKVGEYVAMARRSGNTWYVGVINSWTERDLTIDLSPLGDIPARAEAYFDGANATKFAQDYVKKTISIPSNKQLTVHLAPGGGFTMKMN</sequence>
<evidence type="ECO:0000256" key="2">
    <source>
        <dbReference type="ARBA" id="ARBA00011245"/>
    </source>
</evidence>
<reference evidence="9 10" key="1">
    <citation type="submission" date="2014-07" db="EMBL/GenBank/DDBJ databases">
        <authorList>
            <person name="McCorrison J."/>
            <person name="Sanka R."/>
            <person name="Torralba M."/>
            <person name="Gillis M."/>
            <person name="Haft D.H."/>
            <person name="Methe B."/>
            <person name="Sutton G."/>
            <person name="Nelson K.E."/>
        </authorList>
    </citation>
    <scope>NUCLEOTIDE SEQUENCE [LARGE SCALE GENOMIC DNA]</scope>
    <source>
        <strain evidence="9 10">DNF00853</strain>
    </source>
</reference>
<evidence type="ECO:0000313" key="10">
    <source>
        <dbReference type="Proteomes" id="UP000029556"/>
    </source>
</evidence>
<evidence type="ECO:0000256" key="3">
    <source>
        <dbReference type="ARBA" id="ARBA00022801"/>
    </source>
</evidence>
<keyword evidence="3" id="KW-0378">Hydrolase</keyword>
<dbReference type="Pfam" id="PF14508">
    <property type="entry name" value="GH97_N"/>
    <property type="match status" value="1"/>
</dbReference>
<feature type="domain" description="Glycosyl-hydrolase 97 N-terminal" evidence="7">
    <location>
        <begin position="24"/>
        <end position="290"/>
    </location>
</feature>
<evidence type="ECO:0000256" key="1">
    <source>
        <dbReference type="ARBA" id="ARBA00001913"/>
    </source>
</evidence>
<comment type="subunit">
    <text evidence="2">Monomer.</text>
</comment>
<dbReference type="PANTHER" id="PTHR35803:SF2">
    <property type="entry name" value="RETAINING ALPHA-GALACTOSIDASE"/>
    <property type="match status" value="1"/>
</dbReference>
<dbReference type="Gene3D" id="2.70.98.10">
    <property type="match status" value="1"/>
</dbReference>
<dbReference type="EMBL" id="JRNN01000046">
    <property type="protein sequence ID" value="KGF35360.1"/>
    <property type="molecule type" value="Genomic_DNA"/>
</dbReference>
<dbReference type="AlphaFoldDB" id="A0A095ZKU1"/>
<evidence type="ECO:0000259" key="6">
    <source>
        <dbReference type="Pfam" id="PF10566"/>
    </source>
</evidence>
<evidence type="ECO:0000259" key="8">
    <source>
        <dbReference type="Pfam" id="PF14509"/>
    </source>
</evidence>
<dbReference type="InterPro" id="IPR052720">
    <property type="entry name" value="Glycosyl_hydrolase_97"/>
</dbReference>
<protein>
    <submittedName>
        <fullName evidence="9">Retaining alpha-galactosidase</fullName>
    </submittedName>
</protein>
<dbReference type="SUPFAM" id="SSF51445">
    <property type="entry name" value="(Trans)glycosidases"/>
    <property type="match status" value="1"/>
</dbReference>
<dbReference type="Pfam" id="PF14509">
    <property type="entry name" value="GH97_C"/>
    <property type="match status" value="1"/>
</dbReference>
<dbReference type="GO" id="GO:0030246">
    <property type="term" value="F:carbohydrate binding"/>
    <property type="evidence" value="ECO:0007669"/>
    <property type="project" value="InterPro"/>
</dbReference>
<dbReference type="InterPro" id="IPR013780">
    <property type="entry name" value="Glyco_hydro_b"/>
</dbReference>
<dbReference type="Gene3D" id="3.20.20.70">
    <property type="entry name" value="Aldolase class I"/>
    <property type="match status" value="1"/>
</dbReference>
<keyword evidence="4" id="KW-0106">Calcium</keyword>
<name>A0A095ZKU1_9BACT</name>
<accession>A0A095ZKU1</accession>
<dbReference type="OrthoDB" id="1109141at2"/>
<dbReference type="InterPro" id="IPR029483">
    <property type="entry name" value="GH97_C"/>
</dbReference>
<proteinExistence type="predicted"/>
<organism evidence="9 10">
    <name type="scientific">Hoylesella buccalis DNF00853</name>
    <dbReference type="NCBI Taxonomy" id="1401074"/>
    <lineage>
        <taxon>Bacteria</taxon>
        <taxon>Pseudomonadati</taxon>
        <taxon>Bacteroidota</taxon>
        <taxon>Bacteroidia</taxon>
        <taxon>Bacteroidales</taxon>
        <taxon>Prevotellaceae</taxon>
        <taxon>Hoylesella</taxon>
    </lineage>
</organism>
<keyword evidence="5" id="KW-0326">Glycosidase</keyword>
<dbReference type="InterPro" id="IPR017853">
    <property type="entry name" value="GH"/>
</dbReference>
<dbReference type="Gene3D" id="2.60.40.1180">
    <property type="entry name" value="Golgi alpha-mannosidase II"/>
    <property type="match status" value="1"/>
</dbReference>
<dbReference type="Pfam" id="PF10566">
    <property type="entry name" value="Glyco_hydro_97"/>
    <property type="match status" value="1"/>
</dbReference>
<comment type="caution">
    <text evidence="9">The sequence shown here is derived from an EMBL/GenBank/DDBJ whole genome shotgun (WGS) entry which is preliminary data.</text>
</comment>
<dbReference type="PANTHER" id="PTHR35803">
    <property type="entry name" value="GLUCAN 1,4-ALPHA-GLUCOSIDASE SUSB-RELATED"/>
    <property type="match status" value="1"/>
</dbReference>